<gene>
    <name evidence="2" type="ORF">Pmani_035872</name>
</gene>
<protein>
    <submittedName>
        <fullName evidence="2">Uncharacterized protein</fullName>
    </submittedName>
</protein>
<dbReference type="PANTHER" id="PTHR15742:SF5">
    <property type="entry name" value="GIRDIN"/>
    <property type="match status" value="1"/>
</dbReference>
<dbReference type="InterPro" id="IPR049885">
    <property type="entry name" value="MTCL1-3"/>
</dbReference>
<dbReference type="PANTHER" id="PTHR15742">
    <property type="entry name" value="GIRDIN"/>
    <property type="match status" value="1"/>
</dbReference>
<name>A0AAE1NLD1_9EUCA</name>
<evidence type="ECO:0000256" key="1">
    <source>
        <dbReference type="SAM" id="Coils"/>
    </source>
</evidence>
<dbReference type="AlphaFoldDB" id="A0AAE1NLD1"/>
<sequence length="155" mass="18578">MARFNTKEQLTKEAQQHLVETQELHAQVTELEDRLADSRLDNTKLRNEVTDQKTCFEIQLCDLQTKLNEYEEDRLLLSGSRRVPGLRTRLELNWQKEREEQQRLITETATLAKDLRQLQRDLLELREAHAKLRQINEKLRREKDRTEVERGSNER</sequence>
<evidence type="ECO:0000313" key="2">
    <source>
        <dbReference type="EMBL" id="KAK4291295.1"/>
    </source>
</evidence>
<accession>A0AAE1NLD1</accession>
<keyword evidence="1" id="KW-0175">Coiled coil</keyword>
<dbReference type="Proteomes" id="UP001292094">
    <property type="component" value="Unassembled WGS sequence"/>
</dbReference>
<dbReference type="EMBL" id="JAWZYT010005200">
    <property type="protein sequence ID" value="KAK4291295.1"/>
    <property type="molecule type" value="Genomic_DNA"/>
</dbReference>
<proteinExistence type="predicted"/>
<feature type="coiled-coil region" evidence="1">
    <location>
        <begin position="108"/>
        <end position="149"/>
    </location>
</feature>
<keyword evidence="3" id="KW-1185">Reference proteome</keyword>
<evidence type="ECO:0000313" key="3">
    <source>
        <dbReference type="Proteomes" id="UP001292094"/>
    </source>
</evidence>
<organism evidence="2 3">
    <name type="scientific">Petrolisthes manimaculis</name>
    <dbReference type="NCBI Taxonomy" id="1843537"/>
    <lineage>
        <taxon>Eukaryota</taxon>
        <taxon>Metazoa</taxon>
        <taxon>Ecdysozoa</taxon>
        <taxon>Arthropoda</taxon>
        <taxon>Crustacea</taxon>
        <taxon>Multicrustacea</taxon>
        <taxon>Malacostraca</taxon>
        <taxon>Eumalacostraca</taxon>
        <taxon>Eucarida</taxon>
        <taxon>Decapoda</taxon>
        <taxon>Pleocyemata</taxon>
        <taxon>Anomura</taxon>
        <taxon>Galatheoidea</taxon>
        <taxon>Porcellanidae</taxon>
        <taxon>Petrolisthes</taxon>
    </lineage>
</organism>
<comment type="caution">
    <text evidence="2">The sequence shown here is derived from an EMBL/GenBank/DDBJ whole genome shotgun (WGS) entry which is preliminary data.</text>
</comment>
<reference evidence="2" key="1">
    <citation type="submission" date="2023-11" db="EMBL/GenBank/DDBJ databases">
        <title>Genome assemblies of two species of porcelain crab, Petrolisthes cinctipes and Petrolisthes manimaculis (Anomura: Porcellanidae).</title>
        <authorList>
            <person name="Angst P."/>
        </authorList>
    </citation>
    <scope>NUCLEOTIDE SEQUENCE</scope>
    <source>
        <strain evidence="2">PB745_02</strain>
        <tissue evidence="2">Gill</tissue>
    </source>
</reference>
<feature type="coiled-coil region" evidence="1">
    <location>
        <begin position="7"/>
        <end position="48"/>
    </location>
</feature>